<dbReference type="GO" id="GO:0004803">
    <property type="term" value="F:transposase activity"/>
    <property type="evidence" value="ECO:0007669"/>
    <property type="project" value="InterPro"/>
</dbReference>
<proteinExistence type="predicted"/>
<dbReference type="AlphaFoldDB" id="A0A291B7E4"/>
<dbReference type="Proteomes" id="UP000218160">
    <property type="component" value="Chromosome 1"/>
</dbReference>
<dbReference type="EMBL" id="CP020660">
    <property type="protein sequence ID" value="ATF08897.1"/>
    <property type="molecule type" value="Genomic_DNA"/>
</dbReference>
<dbReference type="GO" id="GO:0003677">
    <property type="term" value="F:DNA binding"/>
    <property type="evidence" value="ECO:0007669"/>
    <property type="project" value="InterPro"/>
</dbReference>
<organism evidence="2 3">
    <name type="scientific">Candidatus Enterovibrio altilux</name>
    <dbReference type="NCBI Taxonomy" id="1927128"/>
    <lineage>
        <taxon>Bacteria</taxon>
        <taxon>Pseudomonadati</taxon>
        <taxon>Pseudomonadota</taxon>
        <taxon>Gammaproteobacteria</taxon>
        <taxon>Vibrionales</taxon>
        <taxon>Vibrionaceae</taxon>
        <taxon>Enterovibrio</taxon>
    </lineage>
</organism>
<dbReference type="Pfam" id="PF01609">
    <property type="entry name" value="DDE_Tnp_1"/>
    <property type="match status" value="1"/>
</dbReference>
<dbReference type="KEGG" id="elux:BTN50_0363"/>
<evidence type="ECO:0000313" key="3">
    <source>
        <dbReference type="Proteomes" id="UP000218160"/>
    </source>
</evidence>
<dbReference type="GO" id="GO:0006313">
    <property type="term" value="P:DNA transposition"/>
    <property type="evidence" value="ECO:0007669"/>
    <property type="project" value="InterPro"/>
</dbReference>
<dbReference type="InterPro" id="IPR053172">
    <property type="entry name" value="Tn903_transposase"/>
</dbReference>
<accession>A0A291B7E4</accession>
<evidence type="ECO:0000313" key="2">
    <source>
        <dbReference type="EMBL" id="ATF08897.1"/>
    </source>
</evidence>
<reference evidence="3" key="1">
    <citation type="submission" date="2017-04" db="EMBL/GenBank/DDBJ databases">
        <title>Genome evolution of the luminous symbionts of deep sea anglerfish.</title>
        <authorList>
            <person name="Hendry T.A."/>
        </authorList>
    </citation>
    <scope>NUCLEOTIDE SEQUENCE [LARGE SCALE GENOMIC DNA]</scope>
</reference>
<gene>
    <name evidence="2" type="ORF">BTN50_0363</name>
</gene>
<sequence>MKKNGTDGEQQVWRKLHLVADTNMHEIIATELSTSNITGDEVLPNLLKQTHREINAILADSAYDTRQYHETVRIK</sequence>
<protein>
    <submittedName>
        <fullName evidence="2">Mobile element protein</fullName>
    </submittedName>
</protein>
<name>A0A291B7E4_9GAMM</name>
<dbReference type="PANTHER" id="PTHR34631:SF3">
    <property type="entry name" value="ISSOD12 TRANSPOSASE TNPA_ISSOD12"/>
    <property type="match status" value="1"/>
</dbReference>
<evidence type="ECO:0000259" key="1">
    <source>
        <dbReference type="Pfam" id="PF01609"/>
    </source>
</evidence>
<dbReference type="PANTHER" id="PTHR34631">
    <property type="match status" value="1"/>
</dbReference>
<feature type="domain" description="Transposase IS4-like" evidence="1">
    <location>
        <begin position="7"/>
        <end position="73"/>
    </location>
</feature>
<keyword evidence="3" id="KW-1185">Reference proteome</keyword>
<dbReference type="InterPro" id="IPR002559">
    <property type="entry name" value="Transposase_11"/>
</dbReference>